<keyword evidence="1" id="KW-0732">Signal</keyword>
<evidence type="ECO:0000313" key="3">
    <source>
        <dbReference type="Proteomes" id="UP000243975"/>
    </source>
</evidence>
<dbReference type="PANTHER" id="PTHR37078">
    <property type="entry name" value="NODULE CYSTEINE-RICH (NCR) SECRETED PEPTIDE"/>
    <property type="match status" value="1"/>
</dbReference>
<dbReference type="AlphaFoldDB" id="A0A103Y9A9"/>
<dbReference type="EMBL" id="LEKV01001901">
    <property type="protein sequence ID" value="KVI04894.1"/>
    <property type="molecule type" value="Genomic_DNA"/>
</dbReference>
<dbReference type="Proteomes" id="UP000243975">
    <property type="component" value="Unassembled WGS sequence"/>
</dbReference>
<proteinExistence type="predicted"/>
<comment type="caution">
    <text evidence="2">The sequence shown here is derived from an EMBL/GenBank/DDBJ whole genome shotgun (WGS) entry which is preliminary data.</text>
</comment>
<sequence length="90" mass="10164">MHNLKNLGILFLLFTIFGSSTCIRDFGFRSDIHYSQKYTKVFGTLGVECKCCDGASSDEDCKSIWEGSCSKLQCLPWKQHHPKVTSHSNT</sequence>
<dbReference type="Gramene" id="KVI04894">
    <property type="protein sequence ID" value="KVI04894"/>
    <property type="gene ID" value="Ccrd_016785"/>
</dbReference>
<feature type="chain" id="PRO_5007119510" evidence="1">
    <location>
        <begin position="23"/>
        <end position="90"/>
    </location>
</feature>
<evidence type="ECO:0000313" key="2">
    <source>
        <dbReference type="EMBL" id="KVI04894.1"/>
    </source>
</evidence>
<feature type="signal peptide" evidence="1">
    <location>
        <begin position="1"/>
        <end position="22"/>
    </location>
</feature>
<keyword evidence="3" id="KW-1185">Reference proteome</keyword>
<dbReference type="OMA" id="CKSIWEG"/>
<dbReference type="PANTHER" id="PTHR37078:SF6">
    <property type="entry name" value="NODULE CYSTEINE-RICH (NCR) SECRETED PEPTIDE"/>
    <property type="match status" value="1"/>
</dbReference>
<accession>A0A103Y9A9</accession>
<evidence type="ECO:0000256" key="1">
    <source>
        <dbReference type="SAM" id="SignalP"/>
    </source>
</evidence>
<name>A0A103Y9A9_CYNCS</name>
<protein>
    <submittedName>
        <fullName evidence="2">Uncharacterized protein</fullName>
    </submittedName>
</protein>
<gene>
    <name evidence="2" type="ORF">Ccrd_016785</name>
</gene>
<reference evidence="2 3" key="1">
    <citation type="journal article" date="2016" name="Sci. Rep.">
        <title>The genome sequence of the outbreeding globe artichoke constructed de novo incorporating a phase-aware low-pass sequencing strategy of F1 progeny.</title>
        <authorList>
            <person name="Scaglione D."/>
            <person name="Reyes-Chin-Wo S."/>
            <person name="Acquadro A."/>
            <person name="Froenicke L."/>
            <person name="Portis E."/>
            <person name="Beitel C."/>
            <person name="Tirone M."/>
            <person name="Mauro R."/>
            <person name="Lo Monaco A."/>
            <person name="Mauromicale G."/>
            <person name="Faccioli P."/>
            <person name="Cattivelli L."/>
            <person name="Rieseberg L."/>
            <person name="Michelmore R."/>
            <person name="Lanteri S."/>
        </authorList>
    </citation>
    <scope>NUCLEOTIDE SEQUENCE [LARGE SCALE GENOMIC DNA]</scope>
    <source>
        <strain evidence="2">2C</strain>
    </source>
</reference>
<organism evidence="2 3">
    <name type="scientific">Cynara cardunculus var. scolymus</name>
    <name type="common">Globe artichoke</name>
    <name type="synonym">Cynara scolymus</name>
    <dbReference type="NCBI Taxonomy" id="59895"/>
    <lineage>
        <taxon>Eukaryota</taxon>
        <taxon>Viridiplantae</taxon>
        <taxon>Streptophyta</taxon>
        <taxon>Embryophyta</taxon>
        <taxon>Tracheophyta</taxon>
        <taxon>Spermatophyta</taxon>
        <taxon>Magnoliopsida</taxon>
        <taxon>eudicotyledons</taxon>
        <taxon>Gunneridae</taxon>
        <taxon>Pentapetalae</taxon>
        <taxon>asterids</taxon>
        <taxon>campanulids</taxon>
        <taxon>Asterales</taxon>
        <taxon>Asteraceae</taxon>
        <taxon>Carduoideae</taxon>
        <taxon>Cardueae</taxon>
        <taxon>Carduinae</taxon>
        <taxon>Cynara</taxon>
    </lineage>
</organism>